<dbReference type="PATRIC" id="fig|226910.6.peg.3726"/>
<sequence length="73" mass="8283">MGKNFLFAHVSRLPIGESKHHALGQLRASDCTGVLDKPLIRPRKILFKSMQILSFFGHYRVKFLGFSLQPGNE</sequence>
<protein>
    <submittedName>
        <fullName evidence="1">Uncharacterized protein</fullName>
    </submittedName>
</protein>
<comment type="caution">
    <text evidence="1">The sequence shown here is derived from an EMBL/GenBank/DDBJ whole genome shotgun (WGS) entry which is preliminary data.</text>
</comment>
<dbReference type="AlphaFoldDB" id="A0A0C2I6F5"/>
<evidence type="ECO:0000313" key="1">
    <source>
        <dbReference type="EMBL" id="KIH82495.1"/>
    </source>
</evidence>
<name>A0A0C2I6F5_9PSED</name>
<gene>
    <name evidence="1" type="ORF">UCMB321_3733</name>
</gene>
<dbReference type="STRING" id="226910.UCMB321_3733"/>
<dbReference type="EMBL" id="JXDG01000049">
    <property type="protein sequence ID" value="KIH82495.1"/>
    <property type="molecule type" value="Genomic_DNA"/>
</dbReference>
<reference evidence="1 2" key="1">
    <citation type="submission" date="2015-01" db="EMBL/GenBank/DDBJ databases">
        <title>Complete genome of Pseudomonas batumici UCM B-321 producer of the batumin antibiotic with strong antistaphilococcal and potential anticancer activity.</title>
        <authorList>
            <person name="Klochko V.V."/>
            <person name="Zelena L.B."/>
            <person name="Elena K.A."/>
            <person name="Reva O.N."/>
        </authorList>
    </citation>
    <scope>NUCLEOTIDE SEQUENCE [LARGE SCALE GENOMIC DNA]</scope>
    <source>
        <strain evidence="1 2">UCM B-321</strain>
    </source>
</reference>
<evidence type="ECO:0000313" key="2">
    <source>
        <dbReference type="Proteomes" id="UP000031535"/>
    </source>
</evidence>
<keyword evidence="2" id="KW-1185">Reference proteome</keyword>
<proteinExistence type="predicted"/>
<organism evidence="1 2">
    <name type="scientific">Pseudomonas batumici</name>
    <dbReference type="NCBI Taxonomy" id="226910"/>
    <lineage>
        <taxon>Bacteria</taxon>
        <taxon>Pseudomonadati</taxon>
        <taxon>Pseudomonadota</taxon>
        <taxon>Gammaproteobacteria</taxon>
        <taxon>Pseudomonadales</taxon>
        <taxon>Pseudomonadaceae</taxon>
        <taxon>Pseudomonas</taxon>
    </lineage>
</organism>
<accession>A0A0C2I6F5</accession>
<dbReference type="Proteomes" id="UP000031535">
    <property type="component" value="Unassembled WGS sequence"/>
</dbReference>